<accession>A0ABT8M370</accession>
<dbReference type="EMBL" id="VCYI01000007">
    <property type="protein sequence ID" value="MDN7012746.1"/>
    <property type="molecule type" value="Genomic_DNA"/>
</dbReference>
<feature type="transmembrane region" description="Helical" evidence="1">
    <location>
        <begin position="111"/>
        <end position="128"/>
    </location>
</feature>
<reference evidence="3" key="1">
    <citation type="submission" date="2019-05" db="EMBL/GenBank/DDBJ databases">
        <title>Isolation and characterization of methanogens from the cold seep sediment at Four-Way Closure Ridge.</title>
        <authorList>
            <person name="You Y.-T."/>
            <person name="Chen S.-C."/>
            <person name="Zhang W.-L."/>
            <person name="Lai M.-C."/>
        </authorList>
    </citation>
    <scope>NUCLEOTIDE SEQUENCE</scope>
    <source>
        <strain evidence="3">FWC-SCC3</strain>
    </source>
</reference>
<feature type="transmembrane region" description="Helical" evidence="1">
    <location>
        <begin position="21"/>
        <end position="43"/>
    </location>
</feature>
<dbReference type="Proteomes" id="UP001168423">
    <property type="component" value="Unassembled WGS sequence"/>
</dbReference>
<feature type="transmembrane region" description="Helical" evidence="1">
    <location>
        <begin position="81"/>
        <end position="99"/>
    </location>
</feature>
<feature type="transmembrane region" description="Helical" evidence="1">
    <location>
        <begin position="165"/>
        <end position="187"/>
    </location>
</feature>
<evidence type="ECO:0000256" key="1">
    <source>
        <dbReference type="SAM" id="Phobius"/>
    </source>
</evidence>
<name>A0ABT8M370_9EURY</name>
<protein>
    <submittedName>
        <fullName evidence="3">DUF1616 domain-containing protein</fullName>
    </submittedName>
</protein>
<gene>
    <name evidence="3" type="ORF">FGW20_06770</name>
</gene>
<dbReference type="Pfam" id="PF07760">
    <property type="entry name" value="DUF1616"/>
    <property type="match status" value="1"/>
</dbReference>
<dbReference type="InterPro" id="IPR011674">
    <property type="entry name" value="DUF1616"/>
</dbReference>
<keyword evidence="1" id="KW-1133">Transmembrane helix</keyword>
<keyword evidence="1" id="KW-0472">Membrane</keyword>
<feature type="domain" description="DUF1616" evidence="2">
    <location>
        <begin position="28"/>
        <end position="320"/>
    </location>
</feature>
<sequence>MTSETTARLLMGSLDPRTIPVDLKSIYLCVLLALAGMHAPLISESLLRVVFVLPFILFIPGYLLTAALFPARGDLAGLDRIALSIGLSIPIAPLFALMLNYTPWDIRFDPLAITLLAFSLVIALITQFRRRELPEESRFAVPFSTHRTSIRKEFSGDSTFRFDRVLSVVLIAAVLVAVATTVFIVVVPKEGEKFTEFYILGPRGKAADYPTEFMSRTPQTVIIGIGNHEYRDITYTVETFAVESRFDNATNQSTVVSAAPLDRFSVTVPHNRTVEQPYTFRIMDPDTNRIEFLLFKEAPPQNIPRNNLTDAGYRNLHLWLRVH</sequence>
<proteinExistence type="predicted"/>
<keyword evidence="1" id="KW-0812">Transmembrane</keyword>
<dbReference type="PIRSF" id="PIRSF018671">
    <property type="entry name" value="UCP018671"/>
    <property type="match status" value="1"/>
</dbReference>
<evidence type="ECO:0000313" key="3">
    <source>
        <dbReference type="EMBL" id="MDN7012746.1"/>
    </source>
</evidence>
<dbReference type="RefSeq" id="WP_301677331.1">
    <property type="nucleotide sequence ID" value="NZ_VCYI01000007.1"/>
</dbReference>
<evidence type="ECO:0000313" key="4">
    <source>
        <dbReference type="Proteomes" id="UP001168423"/>
    </source>
</evidence>
<feature type="transmembrane region" description="Helical" evidence="1">
    <location>
        <begin position="49"/>
        <end position="69"/>
    </location>
</feature>
<organism evidence="3 4">
    <name type="scientific">Methanoculleus methanifontis</name>
    <dbReference type="NCBI Taxonomy" id="2584086"/>
    <lineage>
        <taxon>Archaea</taxon>
        <taxon>Methanobacteriati</taxon>
        <taxon>Methanobacteriota</taxon>
        <taxon>Stenosarchaea group</taxon>
        <taxon>Methanomicrobia</taxon>
        <taxon>Methanomicrobiales</taxon>
        <taxon>Methanomicrobiaceae</taxon>
        <taxon>Methanoculleus</taxon>
    </lineage>
</organism>
<comment type="caution">
    <text evidence="3">The sequence shown here is derived from an EMBL/GenBank/DDBJ whole genome shotgun (WGS) entry which is preliminary data.</text>
</comment>
<keyword evidence="4" id="KW-1185">Reference proteome</keyword>
<evidence type="ECO:0000259" key="2">
    <source>
        <dbReference type="Pfam" id="PF07760"/>
    </source>
</evidence>
<dbReference type="InterPro" id="IPR014495">
    <property type="entry name" value="UCP018671"/>
</dbReference>